<name>A0ABN5GV62_VIBHA</name>
<sequence>MINTFNKLFKRDSQRVAFLLCVGFSDLGGMRRHRYCVAHPLTGR</sequence>
<gene>
    <name evidence="1" type="ORF">AL538_27710</name>
</gene>
<dbReference type="Proteomes" id="UP000067422">
    <property type="component" value="Chromosome 1"/>
</dbReference>
<keyword evidence="2" id="KW-1185">Reference proteome</keyword>
<organism evidence="1 2">
    <name type="scientific">Vibrio harveyi</name>
    <name type="common">Beneckea harveyi</name>
    <dbReference type="NCBI Taxonomy" id="669"/>
    <lineage>
        <taxon>Bacteria</taxon>
        <taxon>Pseudomonadati</taxon>
        <taxon>Pseudomonadota</taxon>
        <taxon>Gammaproteobacteria</taxon>
        <taxon>Vibrionales</taxon>
        <taxon>Vibrionaceae</taxon>
        <taxon>Vibrio</taxon>
    </lineage>
</organism>
<dbReference type="EMBL" id="CP014038">
    <property type="protein sequence ID" value="AUW38213.1"/>
    <property type="molecule type" value="Genomic_DNA"/>
</dbReference>
<proteinExistence type="predicted"/>
<evidence type="ECO:0000313" key="1">
    <source>
        <dbReference type="EMBL" id="AUW38213.1"/>
    </source>
</evidence>
<evidence type="ECO:0000313" key="2">
    <source>
        <dbReference type="Proteomes" id="UP000067422"/>
    </source>
</evidence>
<reference evidence="1" key="1">
    <citation type="submission" date="2018-01" db="EMBL/GenBank/DDBJ databases">
        <title>FDA dAtabase for Regulatory Grade micrObial Sequences (FDA-ARGOS): Supporting development and validation of Infectious Disease Dx tests.</title>
        <authorList>
            <person name="Hoffmann M."/>
            <person name="Allard M."/>
            <person name="Evans P."/>
            <person name="Brown E."/>
            <person name="Tallon L."/>
            <person name="Sadzewicz L."/>
            <person name="Sengamalay N."/>
            <person name="Ott S."/>
            <person name="Godinez A."/>
            <person name="Nagaraj S."/>
            <person name="Vyas G."/>
            <person name="Aluvathingal J."/>
            <person name="Nadendla S."/>
            <person name="Geyer C."/>
            <person name="Sichtig H."/>
        </authorList>
    </citation>
    <scope>NUCLEOTIDE SEQUENCE</scope>
    <source>
        <strain evidence="1">FDAARGOS_107</strain>
    </source>
</reference>
<accession>A0ABN5GV62</accession>
<protein>
    <submittedName>
        <fullName evidence="1">DUF3265 domain-containing protein</fullName>
    </submittedName>
</protein>